<dbReference type="GO" id="GO:0019825">
    <property type="term" value="F:oxygen binding"/>
    <property type="evidence" value="ECO:0007669"/>
    <property type="project" value="UniProtKB-UniRule"/>
</dbReference>
<dbReference type="EMBL" id="KT166964">
    <property type="protein sequence ID" value="ALO75575.1"/>
    <property type="molecule type" value="mRNA"/>
</dbReference>
<dbReference type="PANTHER" id="PTHR46458:SF1">
    <property type="entry name" value="GEO09476P1"/>
    <property type="match status" value="1"/>
</dbReference>
<keyword evidence="2 6" id="KW-0349">Heme</keyword>
<evidence type="ECO:0000256" key="10">
    <source>
        <dbReference type="SAM" id="SignalP"/>
    </source>
</evidence>
<evidence type="ECO:0000256" key="6">
    <source>
        <dbReference type="PIRNR" id="PIRNR036517"/>
    </source>
</evidence>
<keyword evidence="3 6" id="KW-0561">Oxygen transport</keyword>
<dbReference type="PANTHER" id="PTHR46458">
    <property type="entry name" value="BLR2807 PROTEIN"/>
    <property type="match status" value="1"/>
</dbReference>
<feature type="domain" description="Globin" evidence="11">
    <location>
        <begin position="18"/>
        <end position="160"/>
    </location>
</feature>
<dbReference type="GO" id="GO:0020037">
    <property type="term" value="F:heme binding"/>
    <property type="evidence" value="ECO:0007669"/>
    <property type="project" value="UniProtKB-UniRule"/>
</dbReference>
<evidence type="ECO:0000313" key="12">
    <source>
        <dbReference type="EMBL" id="ALO75575.1"/>
    </source>
</evidence>
<feature type="disulfide bond" evidence="8">
    <location>
        <begin position="19"/>
        <end position="149"/>
    </location>
</feature>
<proteinExistence type="evidence at transcript level"/>
<evidence type="ECO:0000256" key="9">
    <source>
        <dbReference type="RuleBase" id="RU000356"/>
    </source>
</evidence>
<dbReference type="InterPro" id="IPR012292">
    <property type="entry name" value="Globin/Proto"/>
</dbReference>
<dbReference type="InterPro" id="IPR000971">
    <property type="entry name" value="Globin"/>
</dbReference>
<dbReference type="CDD" id="cd01040">
    <property type="entry name" value="Mb-like"/>
    <property type="match status" value="1"/>
</dbReference>
<name>A0A0S2MLL8_OSEMU</name>
<evidence type="ECO:0000256" key="2">
    <source>
        <dbReference type="ARBA" id="ARBA00022617"/>
    </source>
</evidence>
<accession>A0A0S2MLL8</accession>
<dbReference type="InterPro" id="IPR014610">
    <property type="entry name" value="Haemoglobin_extracell"/>
</dbReference>
<protein>
    <recommendedName>
        <fullName evidence="6">Extracellular globin</fullName>
    </recommendedName>
</protein>
<dbReference type="InterPro" id="IPR009050">
    <property type="entry name" value="Globin-like_sf"/>
</dbReference>
<keyword evidence="1 6" id="KW-0813">Transport</keyword>
<comment type="similarity">
    <text evidence="6 9">Belongs to the globin family.</text>
</comment>
<dbReference type="GO" id="GO:0005344">
    <property type="term" value="F:oxygen carrier activity"/>
    <property type="evidence" value="ECO:0007669"/>
    <property type="project" value="UniProtKB-UniRule"/>
</dbReference>
<evidence type="ECO:0000256" key="4">
    <source>
        <dbReference type="ARBA" id="ARBA00022723"/>
    </source>
</evidence>
<dbReference type="Gene3D" id="1.10.490.10">
    <property type="entry name" value="Globins"/>
    <property type="match status" value="1"/>
</dbReference>
<reference evidence="12" key="1">
    <citation type="submission" date="2015-06" db="EMBL/GenBank/DDBJ databases">
        <title>Evolution of Sulfur Binding in Hemoglobin in Siboglinidae (Annelida) with Special Reference to Bone Eating Worms, Osedax.</title>
        <authorList>
            <person name="Waits D.S."/>
            <person name="Santos S.R."/>
            <person name="Thornhill D.J."/>
            <person name="Li Y."/>
            <person name="Halanych K.M."/>
        </authorList>
    </citation>
    <scope>NUCLEOTIDE SEQUENCE</scope>
</reference>
<dbReference type="AlphaFoldDB" id="A0A0S2MLL8"/>
<dbReference type="SUPFAM" id="SSF46458">
    <property type="entry name" value="Globin-like"/>
    <property type="match status" value="1"/>
</dbReference>
<sequence>MKVLLVFAALVAITVANTCGPLQRLKVKRQWAESYGHGNERLEFGIFVWQHTFHHSREARSLFSKVRGDNIHSNVFKAHAQRVLSSLDLCIALLDDEDTLKAALSHLAEQHKERNVTPTYWNAFTHSVLRAIENKVGDLIFDEDSWKPCINEIAMGIQGQ</sequence>
<keyword evidence="5 6" id="KW-0408">Iron</keyword>
<dbReference type="InterPro" id="IPR044399">
    <property type="entry name" value="Mb-like_M"/>
</dbReference>
<dbReference type="GO" id="GO:0005576">
    <property type="term" value="C:extracellular region"/>
    <property type="evidence" value="ECO:0007669"/>
    <property type="project" value="UniProtKB-UniRule"/>
</dbReference>
<evidence type="ECO:0000256" key="5">
    <source>
        <dbReference type="ARBA" id="ARBA00023004"/>
    </source>
</evidence>
<feature type="binding site" description="proximal binding residue" evidence="7">
    <location>
        <position position="111"/>
    </location>
    <ligand>
        <name>heme b</name>
        <dbReference type="ChEBI" id="CHEBI:60344"/>
    </ligand>
    <ligandPart>
        <name>Fe</name>
        <dbReference type="ChEBI" id="CHEBI:18248"/>
    </ligandPart>
</feature>
<evidence type="ECO:0000259" key="11">
    <source>
        <dbReference type="PROSITE" id="PS01033"/>
    </source>
</evidence>
<dbReference type="InterPro" id="IPR050532">
    <property type="entry name" value="Globin-like_OT"/>
</dbReference>
<dbReference type="Pfam" id="PF00042">
    <property type="entry name" value="Globin"/>
    <property type="match status" value="1"/>
</dbReference>
<evidence type="ECO:0000256" key="3">
    <source>
        <dbReference type="ARBA" id="ARBA00022621"/>
    </source>
</evidence>
<dbReference type="PROSITE" id="PS01033">
    <property type="entry name" value="GLOBIN"/>
    <property type="match status" value="1"/>
</dbReference>
<keyword evidence="10" id="KW-0732">Signal</keyword>
<dbReference type="PIRSF" id="PIRSF036517">
    <property type="entry name" value="Ext_hemo"/>
    <property type="match status" value="1"/>
</dbReference>
<organism evidence="12">
    <name type="scientific">Osedax mucofloris</name>
    <name type="common">Bone-eating snot-flower worm</name>
    <name type="synonym">Zombie worm</name>
    <dbReference type="NCBI Taxonomy" id="326170"/>
    <lineage>
        <taxon>Eukaryota</taxon>
        <taxon>Metazoa</taxon>
        <taxon>Spiralia</taxon>
        <taxon>Lophotrochozoa</taxon>
        <taxon>Annelida</taxon>
        <taxon>Polychaeta</taxon>
        <taxon>Sedentaria</taxon>
        <taxon>Canalipalpata</taxon>
        <taxon>Sabellida</taxon>
        <taxon>Siboglinidae</taxon>
        <taxon>Osedax</taxon>
    </lineage>
</organism>
<keyword evidence="8" id="KW-1015">Disulfide bond</keyword>
<feature type="signal peptide" evidence="10">
    <location>
        <begin position="1"/>
        <end position="16"/>
    </location>
</feature>
<dbReference type="GO" id="GO:0005833">
    <property type="term" value="C:hemoglobin complex"/>
    <property type="evidence" value="ECO:0007669"/>
    <property type="project" value="UniProtKB-UniRule"/>
</dbReference>
<dbReference type="GO" id="GO:0005506">
    <property type="term" value="F:iron ion binding"/>
    <property type="evidence" value="ECO:0007669"/>
    <property type="project" value="UniProtKB-UniRule"/>
</dbReference>
<evidence type="ECO:0000256" key="7">
    <source>
        <dbReference type="PIRSR" id="PIRSR036517-1"/>
    </source>
</evidence>
<evidence type="ECO:0000256" key="1">
    <source>
        <dbReference type="ARBA" id="ARBA00022448"/>
    </source>
</evidence>
<feature type="chain" id="PRO_5006602508" description="Extracellular globin" evidence="10">
    <location>
        <begin position="17"/>
        <end position="160"/>
    </location>
</feature>
<evidence type="ECO:0000256" key="8">
    <source>
        <dbReference type="PIRSR" id="PIRSR036517-2"/>
    </source>
</evidence>
<keyword evidence="4 6" id="KW-0479">Metal-binding</keyword>